<reference evidence="2" key="1">
    <citation type="submission" date="2023-03" db="EMBL/GenBank/DDBJ databases">
        <title>Massive genome expansion in bonnet fungi (Mycena s.s.) driven by repeated elements and novel gene families across ecological guilds.</title>
        <authorList>
            <consortium name="Lawrence Berkeley National Laboratory"/>
            <person name="Harder C.B."/>
            <person name="Miyauchi S."/>
            <person name="Viragh M."/>
            <person name="Kuo A."/>
            <person name="Thoen E."/>
            <person name="Andreopoulos B."/>
            <person name="Lu D."/>
            <person name="Skrede I."/>
            <person name="Drula E."/>
            <person name="Henrissat B."/>
            <person name="Morin E."/>
            <person name="Kohler A."/>
            <person name="Barry K."/>
            <person name="LaButti K."/>
            <person name="Morin E."/>
            <person name="Salamov A."/>
            <person name="Lipzen A."/>
            <person name="Mereny Z."/>
            <person name="Hegedus B."/>
            <person name="Baldrian P."/>
            <person name="Stursova M."/>
            <person name="Weitz H."/>
            <person name="Taylor A."/>
            <person name="Grigoriev I.V."/>
            <person name="Nagy L.G."/>
            <person name="Martin F."/>
            <person name="Kauserud H."/>
        </authorList>
    </citation>
    <scope>NUCLEOTIDE SEQUENCE</scope>
    <source>
        <strain evidence="2">CBHHK173m</strain>
    </source>
</reference>
<dbReference type="EMBL" id="JARJCN010000017">
    <property type="protein sequence ID" value="KAJ7092986.1"/>
    <property type="molecule type" value="Genomic_DNA"/>
</dbReference>
<feature type="region of interest" description="Disordered" evidence="1">
    <location>
        <begin position="111"/>
        <end position="231"/>
    </location>
</feature>
<evidence type="ECO:0000256" key="1">
    <source>
        <dbReference type="SAM" id="MobiDB-lite"/>
    </source>
</evidence>
<protein>
    <submittedName>
        <fullName evidence="2">Uncharacterized protein</fullName>
    </submittedName>
</protein>
<feature type="compositionally biased region" description="Basic residues" evidence="1">
    <location>
        <begin position="211"/>
        <end position="231"/>
    </location>
</feature>
<dbReference type="Proteomes" id="UP001222325">
    <property type="component" value="Unassembled WGS sequence"/>
</dbReference>
<comment type="caution">
    <text evidence="2">The sequence shown here is derived from an EMBL/GenBank/DDBJ whole genome shotgun (WGS) entry which is preliminary data.</text>
</comment>
<evidence type="ECO:0000313" key="2">
    <source>
        <dbReference type="EMBL" id="KAJ7092986.1"/>
    </source>
</evidence>
<dbReference type="AlphaFoldDB" id="A0AAD6U8I4"/>
<organism evidence="2 3">
    <name type="scientific">Mycena belliarum</name>
    <dbReference type="NCBI Taxonomy" id="1033014"/>
    <lineage>
        <taxon>Eukaryota</taxon>
        <taxon>Fungi</taxon>
        <taxon>Dikarya</taxon>
        <taxon>Basidiomycota</taxon>
        <taxon>Agaricomycotina</taxon>
        <taxon>Agaricomycetes</taxon>
        <taxon>Agaricomycetidae</taxon>
        <taxon>Agaricales</taxon>
        <taxon>Marasmiineae</taxon>
        <taxon>Mycenaceae</taxon>
        <taxon>Mycena</taxon>
    </lineage>
</organism>
<sequence length="231" mass="25537">MVRPVSSTDSSADDTGFHDFRAAEAAQFRKLTGATNQSRFKEAQMEGFRTDETDLQNFKATQAAGFRKLTGGTNQFKFKEAQMEGFRADECAILQGPLPLRWQNFARSLNPPESKTCSAGALYAPRHPKSSPRAPPLLTKAPCHAHDRRCNTPLPPPRRSCSNSSETTPTRRETPGVSCTPRSRSSTRPRGASSSPTASAAPSKPRASPRPVRRCRRPRRCSSARRPRRRS</sequence>
<accession>A0AAD6U8I4</accession>
<evidence type="ECO:0000313" key="3">
    <source>
        <dbReference type="Proteomes" id="UP001222325"/>
    </source>
</evidence>
<keyword evidence="3" id="KW-1185">Reference proteome</keyword>
<feature type="compositionally biased region" description="Low complexity" evidence="1">
    <location>
        <begin position="178"/>
        <end position="210"/>
    </location>
</feature>
<gene>
    <name evidence="2" type="ORF">B0H15DRAFT_166453</name>
</gene>
<name>A0AAD6U8I4_9AGAR</name>
<proteinExistence type="predicted"/>